<feature type="chain" id="PRO_5039529385" evidence="7">
    <location>
        <begin position="24"/>
        <end position="350"/>
    </location>
</feature>
<dbReference type="GO" id="GO:0006508">
    <property type="term" value="P:proteolysis"/>
    <property type="evidence" value="ECO:0007669"/>
    <property type="project" value="UniProtKB-KW"/>
</dbReference>
<keyword evidence="7" id="KW-0732">Signal</keyword>
<evidence type="ECO:0000256" key="1">
    <source>
        <dbReference type="ARBA" id="ARBA00007074"/>
    </source>
</evidence>
<reference evidence="10" key="1">
    <citation type="submission" date="2016-10" db="EMBL/GenBank/DDBJ databases">
        <authorList>
            <person name="Varghese N."/>
            <person name="Submissions S."/>
        </authorList>
    </citation>
    <scope>NUCLEOTIDE SEQUENCE [LARGE SCALE GENOMIC DNA]</scope>
    <source>
        <strain evidence="10">CGMCC 4.5579</strain>
    </source>
</reference>
<dbReference type="OrthoDB" id="5177647at2"/>
<keyword evidence="2" id="KW-0645">Protease</keyword>
<keyword evidence="5" id="KW-0175">Coiled coil</keyword>
<proteinExistence type="inferred from homology"/>
<evidence type="ECO:0000256" key="2">
    <source>
        <dbReference type="ARBA" id="ARBA00022670"/>
    </source>
</evidence>
<evidence type="ECO:0000256" key="3">
    <source>
        <dbReference type="ARBA" id="ARBA00022801"/>
    </source>
</evidence>
<keyword evidence="4" id="KW-0788">Thiol protease</keyword>
<dbReference type="STRING" id="587909.SAMN05421810_106308"/>
<dbReference type="Gene3D" id="3.90.1720.10">
    <property type="entry name" value="endopeptidase domain like (from Nostoc punctiforme)"/>
    <property type="match status" value="1"/>
</dbReference>
<dbReference type="InterPro" id="IPR038765">
    <property type="entry name" value="Papain-like_cys_pep_sf"/>
</dbReference>
<evidence type="ECO:0000313" key="9">
    <source>
        <dbReference type="EMBL" id="SFQ36550.1"/>
    </source>
</evidence>
<evidence type="ECO:0000259" key="8">
    <source>
        <dbReference type="PROSITE" id="PS51935"/>
    </source>
</evidence>
<evidence type="ECO:0000256" key="7">
    <source>
        <dbReference type="SAM" id="SignalP"/>
    </source>
</evidence>
<dbReference type="InterPro" id="IPR000064">
    <property type="entry name" value="NLP_P60_dom"/>
</dbReference>
<comment type="similarity">
    <text evidence="1">Belongs to the peptidase C40 family.</text>
</comment>
<keyword evidence="3 9" id="KW-0378">Hydrolase</keyword>
<dbReference type="RefSeq" id="WP_092531940.1">
    <property type="nucleotide sequence ID" value="NZ_FOWW01000006.1"/>
</dbReference>
<dbReference type="GO" id="GO:0008234">
    <property type="term" value="F:cysteine-type peptidase activity"/>
    <property type="evidence" value="ECO:0007669"/>
    <property type="project" value="UniProtKB-KW"/>
</dbReference>
<dbReference type="Proteomes" id="UP000198727">
    <property type="component" value="Unassembled WGS sequence"/>
</dbReference>
<dbReference type="EMBL" id="FOWW01000006">
    <property type="protein sequence ID" value="SFQ36550.1"/>
    <property type="molecule type" value="Genomic_DNA"/>
</dbReference>
<feature type="signal peptide" evidence="7">
    <location>
        <begin position="1"/>
        <end position="23"/>
    </location>
</feature>
<keyword evidence="10" id="KW-1185">Reference proteome</keyword>
<dbReference type="AlphaFoldDB" id="A0A1I5XXF2"/>
<feature type="domain" description="NlpC/P60" evidence="8">
    <location>
        <begin position="236"/>
        <end position="350"/>
    </location>
</feature>
<evidence type="ECO:0000313" key="10">
    <source>
        <dbReference type="Proteomes" id="UP000198727"/>
    </source>
</evidence>
<dbReference type="SUPFAM" id="SSF54001">
    <property type="entry name" value="Cysteine proteinases"/>
    <property type="match status" value="1"/>
</dbReference>
<evidence type="ECO:0000256" key="6">
    <source>
        <dbReference type="SAM" id="MobiDB-lite"/>
    </source>
</evidence>
<feature type="coiled-coil region" evidence="5">
    <location>
        <begin position="158"/>
        <end position="210"/>
    </location>
</feature>
<dbReference type="PANTHER" id="PTHR47359">
    <property type="entry name" value="PEPTIDOGLYCAN DL-ENDOPEPTIDASE CWLO"/>
    <property type="match status" value="1"/>
</dbReference>
<evidence type="ECO:0000256" key="4">
    <source>
        <dbReference type="ARBA" id="ARBA00022807"/>
    </source>
</evidence>
<dbReference type="PANTHER" id="PTHR47359:SF3">
    <property type="entry name" value="NLP_P60 DOMAIN-CONTAINING PROTEIN-RELATED"/>
    <property type="match status" value="1"/>
</dbReference>
<feature type="coiled-coil region" evidence="5">
    <location>
        <begin position="44"/>
        <end position="99"/>
    </location>
</feature>
<gene>
    <name evidence="9" type="ORF">SAMN05421810_106308</name>
</gene>
<protein>
    <submittedName>
        <fullName evidence="9">Cell wall-associated hydrolase, NlpC family</fullName>
    </submittedName>
</protein>
<organism evidence="9 10">
    <name type="scientific">Amycolatopsis arida</name>
    <dbReference type="NCBI Taxonomy" id="587909"/>
    <lineage>
        <taxon>Bacteria</taxon>
        <taxon>Bacillati</taxon>
        <taxon>Actinomycetota</taxon>
        <taxon>Actinomycetes</taxon>
        <taxon>Pseudonocardiales</taxon>
        <taxon>Pseudonocardiaceae</taxon>
        <taxon>Amycolatopsis</taxon>
    </lineage>
</organism>
<sequence length="350" mass="36783">MRSQLTKRVLSGALAASAVIAIAVQVPATATPQPVPLTPPGTSSSDALAQYRELGEQAEKLNEEYLVAKEDLAAKRAELEKATADLEAARQAGERAAADEEVFRAEVDRLAGTTFTSGAAQLTKLSALLSGSSANDFLDRSAALDMLAAERNQVLRRLAGAVDQSAAAERQAADARARAQAAKDEAAKLTADIEQRKSALDEQIRRLERAHGLLSSADRAAQRDTGGPIPSVKAPGPAAQTAVDAALSKIGSNYRLGEEGPREFDCSGLTLWAYRQAGITLPRTARSQQGFGTPVSRQQLQPGDLVFFGSPAYHVGIYLGGGKMVHAPQPGEVVKISSVQSGYSGARRVA</sequence>
<accession>A0A1I5XXF2</accession>
<evidence type="ECO:0000256" key="5">
    <source>
        <dbReference type="SAM" id="Coils"/>
    </source>
</evidence>
<name>A0A1I5XXF2_9PSEU</name>
<feature type="region of interest" description="Disordered" evidence="6">
    <location>
        <begin position="217"/>
        <end position="237"/>
    </location>
</feature>
<dbReference type="Pfam" id="PF00877">
    <property type="entry name" value="NLPC_P60"/>
    <property type="match status" value="1"/>
</dbReference>
<dbReference type="PROSITE" id="PS51935">
    <property type="entry name" value="NLPC_P60"/>
    <property type="match status" value="1"/>
</dbReference>
<dbReference type="InterPro" id="IPR051794">
    <property type="entry name" value="PG_Endopeptidase_C40"/>
</dbReference>